<organism evidence="3 4">
    <name type="scientific">Aromatoleum evansii</name>
    <name type="common">Azoarcus evansii</name>
    <dbReference type="NCBI Taxonomy" id="59406"/>
    <lineage>
        <taxon>Bacteria</taxon>
        <taxon>Pseudomonadati</taxon>
        <taxon>Pseudomonadota</taxon>
        <taxon>Betaproteobacteria</taxon>
        <taxon>Rhodocyclales</taxon>
        <taxon>Rhodocyclaceae</taxon>
        <taxon>Aromatoleum</taxon>
    </lineage>
</organism>
<evidence type="ECO:0000256" key="1">
    <source>
        <dbReference type="SAM" id="SignalP"/>
    </source>
</evidence>
<dbReference type="EMBL" id="CP141259">
    <property type="protein sequence ID" value="WRL45811.1"/>
    <property type="molecule type" value="Genomic_DNA"/>
</dbReference>
<dbReference type="RefSeq" id="WP_407278802.1">
    <property type="nucleotide sequence ID" value="NZ_CP141259.1"/>
</dbReference>
<dbReference type="Pfam" id="PF13473">
    <property type="entry name" value="Cupredoxin_1"/>
    <property type="match status" value="1"/>
</dbReference>
<evidence type="ECO:0000259" key="2">
    <source>
        <dbReference type="Pfam" id="PF13473"/>
    </source>
</evidence>
<dbReference type="InterPro" id="IPR008972">
    <property type="entry name" value="Cupredoxin"/>
</dbReference>
<dbReference type="Gene3D" id="2.60.40.420">
    <property type="entry name" value="Cupredoxins - blue copper proteins"/>
    <property type="match status" value="1"/>
</dbReference>
<feature type="chain" id="PRO_5046763338" evidence="1">
    <location>
        <begin position="30"/>
        <end position="117"/>
    </location>
</feature>
<dbReference type="Proteomes" id="UP001626593">
    <property type="component" value="Chromosome"/>
</dbReference>
<keyword evidence="1" id="KW-0732">Signal</keyword>
<evidence type="ECO:0000313" key="3">
    <source>
        <dbReference type="EMBL" id="WRL45811.1"/>
    </source>
</evidence>
<keyword evidence="4" id="KW-1185">Reference proteome</keyword>
<feature type="domain" description="EfeO-type cupredoxin-like" evidence="2">
    <location>
        <begin position="16"/>
        <end position="116"/>
    </location>
</feature>
<gene>
    <name evidence="3" type="ORF">U5817_21830</name>
</gene>
<proteinExistence type="predicted"/>
<accession>A0ABZ1AIW2</accession>
<sequence length="117" mass="12676">MKIPASLTASVRGITLATALLAAPAVAQADMPTFEVVAENGRFTPETIEVPANTRFRLQLTNRNVGPEEFETTTPFKELVVGPGVTRTTIFPPLKPGTYPFFGEFHPDTAKGRFVAK</sequence>
<feature type="signal peptide" evidence="1">
    <location>
        <begin position="1"/>
        <end position="29"/>
    </location>
</feature>
<evidence type="ECO:0000313" key="4">
    <source>
        <dbReference type="Proteomes" id="UP001626593"/>
    </source>
</evidence>
<name>A0ABZ1AIW2_AROEV</name>
<reference evidence="3 4" key="1">
    <citation type="submission" date="2023-12" db="EMBL/GenBank/DDBJ databases">
        <title>A. evansii MAY27, complete genome.</title>
        <authorList>
            <person name="Wang Y."/>
        </authorList>
    </citation>
    <scope>NUCLEOTIDE SEQUENCE [LARGE SCALE GENOMIC DNA]</scope>
    <source>
        <strain evidence="3 4">MAY27</strain>
    </source>
</reference>
<dbReference type="InterPro" id="IPR028096">
    <property type="entry name" value="EfeO_Cupredoxin"/>
</dbReference>
<dbReference type="SUPFAM" id="SSF49503">
    <property type="entry name" value="Cupredoxins"/>
    <property type="match status" value="1"/>
</dbReference>
<protein>
    <submittedName>
        <fullName evidence="3">Cupredoxin domain-containing protein</fullName>
    </submittedName>
</protein>